<sequence>MESANHDHVDPLSNLSLEDSDELLAIRKISKYFPDSPPDRGTYSCHSFDVVVNPKQKYSKWTVNIEHGTLKDLKDYIREMYKPPALENDGAVLNFINDKDRYYPRNDVAFREMLRSLVSKTISSLPNDPNPSIDVYPIFHCDCVDMKNDKYKEALRKLFDELETRVATTPSMYPMKLQKASIPILISPLRLIHLKIVPEKLVEGRMGRGILTQPGDHWFDRVWGIVTDAEKWYFMECTRDSEGKPTFKLSKPLFVVYEDDFTKDMAEKVLRHIIWLLEEVQEADSALQRGEESREIKRVRSDDLTEKKN</sequence>
<dbReference type="VEuPathDB" id="FungiDB:RhiirA1_542783"/>
<evidence type="ECO:0000313" key="1">
    <source>
        <dbReference type="EMBL" id="PKC01646.1"/>
    </source>
</evidence>
<comment type="caution">
    <text evidence="1">The sequence shown here is derived from an EMBL/GenBank/DDBJ whole genome shotgun (WGS) entry which is preliminary data.</text>
</comment>
<proteinExistence type="predicted"/>
<evidence type="ECO:0000313" key="2">
    <source>
        <dbReference type="Proteomes" id="UP000232722"/>
    </source>
</evidence>
<reference evidence="1 2" key="2">
    <citation type="submission" date="2017-09" db="EMBL/GenBank/DDBJ databases">
        <title>Extensive intraspecific genome diversity in a model arbuscular mycorrhizal fungus.</title>
        <authorList>
            <person name="Chen E.C."/>
            <person name="Morin E."/>
            <person name="Beaudet D."/>
            <person name="Noel J."/>
            <person name="Ndikumana S."/>
            <person name="Charron P."/>
            <person name="St-Onge C."/>
            <person name="Giorgi J."/>
            <person name="Grigoriev I.V."/>
            <person name="Roux C."/>
            <person name="Martin F.M."/>
            <person name="Corradi N."/>
        </authorList>
    </citation>
    <scope>NUCLEOTIDE SEQUENCE [LARGE SCALE GENOMIC DNA]</scope>
    <source>
        <strain evidence="1 2">A5</strain>
    </source>
</reference>
<dbReference type="VEuPathDB" id="FungiDB:RhiirA1_396770"/>
<dbReference type="VEuPathDB" id="FungiDB:RhiirFUN_012270"/>
<protein>
    <submittedName>
        <fullName evidence="1">Uncharacterized protein</fullName>
    </submittedName>
</protein>
<reference evidence="1 2" key="1">
    <citation type="submission" date="2016-04" db="EMBL/GenBank/DDBJ databases">
        <title>Genome analyses suggest a sexual origin of heterokaryosis in a supposedly ancient asexual fungus.</title>
        <authorList>
            <person name="Ropars J."/>
            <person name="Sedzielewska K."/>
            <person name="Noel J."/>
            <person name="Charron P."/>
            <person name="Farinelli L."/>
            <person name="Marton T."/>
            <person name="Kruger M."/>
            <person name="Pelin A."/>
            <person name="Brachmann A."/>
            <person name="Corradi N."/>
        </authorList>
    </citation>
    <scope>NUCLEOTIDE SEQUENCE [LARGE SCALE GENOMIC DNA]</scope>
    <source>
        <strain evidence="1 2">A5</strain>
    </source>
</reference>
<dbReference type="EMBL" id="LLXJ01001550">
    <property type="protein sequence ID" value="PKC01646.1"/>
    <property type="molecule type" value="Genomic_DNA"/>
</dbReference>
<name>A0A2N0P498_9GLOM</name>
<dbReference type="VEuPathDB" id="FungiDB:FUN_022709"/>
<dbReference type="AlphaFoldDB" id="A0A2N0P498"/>
<organism evidence="1 2">
    <name type="scientific">Rhizophagus irregularis</name>
    <dbReference type="NCBI Taxonomy" id="588596"/>
    <lineage>
        <taxon>Eukaryota</taxon>
        <taxon>Fungi</taxon>
        <taxon>Fungi incertae sedis</taxon>
        <taxon>Mucoromycota</taxon>
        <taxon>Glomeromycotina</taxon>
        <taxon>Glomeromycetes</taxon>
        <taxon>Glomerales</taxon>
        <taxon>Glomeraceae</taxon>
        <taxon>Rhizophagus</taxon>
    </lineage>
</organism>
<accession>A0A2N0P498</accession>
<dbReference type="Proteomes" id="UP000232722">
    <property type="component" value="Unassembled WGS sequence"/>
</dbReference>
<gene>
    <name evidence="1" type="ORF">RhiirA5_426358</name>
</gene>